<feature type="region of interest" description="Disordered" evidence="1">
    <location>
        <begin position="1"/>
        <end position="30"/>
    </location>
</feature>
<dbReference type="EMBL" id="AP028912">
    <property type="protein sequence ID" value="BES93827.1"/>
    <property type="molecule type" value="Genomic_DNA"/>
</dbReference>
<evidence type="ECO:0000256" key="1">
    <source>
        <dbReference type="SAM" id="MobiDB-lite"/>
    </source>
</evidence>
<reference evidence="2 3" key="1">
    <citation type="submission" date="2023-09" db="EMBL/GenBank/DDBJ databases">
        <title>Nesidiocoris tenuis whole genome shotgun sequence.</title>
        <authorList>
            <person name="Shibata T."/>
            <person name="Shimoda M."/>
            <person name="Kobayashi T."/>
            <person name="Uehara T."/>
        </authorList>
    </citation>
    <scope>NUCLEOTIDE SEQUENCE [LARGE SCALE GENOMIC DNA]</scope>
    <source>
        <strain evidence="2 3">Japan</strain>
    </source>
</reference>
<accession>A0ABN7AR57</accession>
<proteinExistence type="predicted"/>
<sequence>MGAWLPQDEDSVRWREEREPDGRWRAKLSDPTHVPTCASIFVLPVLGDPPPLVSAAPLEPSPTSSDPPDPHIPKLPRQVAGPLTSDKMILSSSEVGHDTSREKKDGERRSF</sequence>
<feature type="region of interest" description="Disordered" evidence="1">
    <location>
        <begin position="49"/>
        <end position="111"/>
    </location>
</feature>
<evidence type="ECO:0000313" key="2">
    <source>
        <dbReference type="EMBL" id="BES93827.1"/>
    </source>
</evidence>
<feature type="compositionally biased region" description="Basic and acidic residues" evidence="1">
    <location>
        <begin position="95"/>
        <end position="111"/>
    </location>
</feature>
<name>A0ABN7AR57_9HEMI</name>
<dbReference type="Proteomes" id="UP001307889">
    <property type="component" value="Chromosome 4"/>
</dbReference>
<evidence type="ECO:0000313" key="3">
    <source>
        <dbReference type="Proteomes" id="UP001307889"/>
    </source>
</evidence>
<protein>
    <submittedName>
        <fullName evidence="2">Uncharacterized protein</fullName>
    </submittedName>
</protein>
<feature type="compositionally biased region" description="Basic and acidic residues" evidence="1">
    <location>
        <begin position="10"/>
        <end position="30"/>
    </location>
</feature>
<keyword evidence="3" id="KW-1185">Reference proteome</keyword>
<gene>
    <name evidence="2" type="ORF">NTJ_06636</name>
</gene>
<organism evidence="2 3">
    <name type="scientific">Nesidiocoris tenuis</name>
    <dbReference type="NCBI Taxonomy" id="355587"/>
    <lineage>
        <taxon>Eukaryota</taxon>
        <taxon>Metazoa</taxon>
        <taxon>Ecdysozoa</taxon>
        <taxon>Arthropoda</taxon>
        <taxon>Hexapoda</taxon>
        <taxon>Insecta</taxon>
        <taxon>Pterygota</taxon>
        <taxon>Neoptera</taxon>
        <taxon>Paraneoptera</taxon>
        <taxon>Hemiptera</taxon>
        <taxon>Heteroptera</taxon>
        <taxon>Panheteroptera</taxon>
        <taxon>Cimicomorpha</taxon>
        <taxon>Miridae</taxon>
        <taxon>Dicyphina</taxon>
        <taxon>Nesidiocoris</taxon>
    </lineage>
</organism>